<feature type="chain" id="PRO_5012647339" evidence="1">
    <location>
        <begin position="20"/>
        <end position="290"/>
    </location>
</feature>
<name>A0A239GC93_9BACT</name>
<evidence type="ECO:0000313" key="2">
    <source>
        <dbReference type="EMBL" id="SNS66787.1"/>
    </source>
</evidence>
<reference evidence="3" key="1">
    <citation type="submission" date="2017-06" db="EMBL/GenBank/DDBJ databases">
        <authorList>
            <person name="Varghese N."/>
            <person name="Submissions S."/>
        </authorList>
    </citation>
    <scope>NUCLEOTIDE SEQUENCE [LARGE SCALE GENOMIC DNA]</scope>
    <source>
        <strain evidence="3">5C</strain>
    </source>
</reference>
<feature type="signal peptide" evidence="1">
    <location>
        <begin position="1"/>
        <end position="19"/>
    </location>
</feature>
<sequence length="290" mass="33270">MRIVLVLLSLVCLSSQSIGQGVDFQSITLKEALNQAKEEEKHVFVMFGTTHCGYSMRAFFNLGNNKEVGEFMNANFINVAFANPEGLNAKTMNELVDLSMAEPLSRLENNEEVIFTNYFVFPNFFFLDPNGNITYFFNGSRKIDKRILKAAQKGLNPKPQTPLFFRTYFNNRMYPKTKRSLGMLSEGMLAYHQLEMPPELDYSQPLSINWEDINLPEGNQTLAIKHIENSLSKGDHYFNQFLAAVIYDKTGNPEKASVYAQNAIDNYPKHWSKKKRELIDELLKTQFSLD</sequence>
<accession>A0A239GC93</accession>
<dbReference type="EMBL" id="FZOK01000015">
    <property type="protein sequence ID" value="SNS66787.1"/>
    <property type="molecule type" value="Genomic_DNA"/>
</dbReference>
<proteinExistence type="predicted"/>
<evidence type="ECO:0000256" key="1">
    <source>
        <dbReference type="SAM" id="SignalP"/>
    </source>
</evidence>
<keyword evidence="1" id="KW-0732">Signal</keyword>
<dbReference type="SUPFAM" id="SSF52833">
    <property type="entry name" value="Thioredoxin-like"/>
    <property type="match status" value="1"/>
</dbReference>
<gene>
    <name evidence="2" type="ORF">SAMN06295967_11597</name>
</gene>
<evidence type="ECO:0000313" key="3">
    <source>
        <dbReference type="Proteomes" id="UP000198480"/>
    </source>
</evidence>
<organism evidence="2 3">
    <name type="scientific">Belliella buryatensis</name>
    <dbReference type="NCBI Taxonomy" id="1500549"/>
    <lineage>
        <taxon>Bacteria</taxon>
        <taxon>Pseudomonadati</taxon>
        <taxon>Bacteroidota</taxon>
        <taxon>Cytophagia</taxon>
        <taxon>Cytophagales</taxon>
        <taxon>Cyclobacteriaceae</taxon>
        <taxon>Belliella</taxon>
    </lineage>
</organism>
<dbReference type="Proteomes" id="UP000198480">
    <property type="component" value="Unassembled WGS sequence"/>
</dbReference>
<keyword evidence="3" id="KW-1185">Reference proteome</keyword>
<dbReference type="Gene3D" id="3.40.30.10">
    <property type="entry name" value="Glutaredoxin"/>
    <property type="match status" value="1"/>
</dbReference>
<dbReference type="OrthoDB" id="120730at2"/>
<dbReference type="InterPro" id="IPR036249">
    <property type="entry name" value="Thioredoxin-like_sf"/>
</dbReference>
<protein>
    <submittedName>
        <fullName evidence="2">Thioredoxin-related protein</fullName>
    </submittedName>
</protein>
<dbReference type="RefSeq" id="WP_089242228.1">
    <property type="nucleotide sequence ID" value="NZ_FZOK01000015.1"/>
</dbReference>
<dbReference type="AlphaFoldDB" id="A0A239GC93"/>